<keyword evidence="3" id="KW-0813">Transport</keyword>
<name>A0A0J8C0E7_STRVR</name>
<evidence type="ECO:0000256" key="9">
    <source>
        <dbReference type="ARBA" id="ARBA00023065"/>
    </source>
</evidence>
<evidence type="ECO:0000313" key="14">
    <source>
        <dbReference type="Proteomes" id="UP000037432"/>
    </source>
</evidence>
<dbReference type="AlphaFoldDB" id="A0A0J8C0E7"/>
<feature type="transmembrane region" description="Helical" evidence="12">
    <location>
        <begin position="86"/>
        <end position="104"/>
    </location>
</feature>
<dbReference type="GO" id="GO:0006847">
    <property type="term" value="P:plasma membrane acetate transport"/>
    <property type="evidence" value="ECO:0007669"/>
    <property type="project" value="TreeGrafter"/>
</dbReference>
<dbReference type="Pfam" id="PF00474">
    <property type="entry name" value="SSF"/>
    <property type="match status" value="1"/>
</dbReference>
<dbReference type="InterPro" id="IPR050277">
    <property type="entry name" value="Sodium:Solute_Symporter"/>
</dbReference>
<keyword evidence="10 12" id="KW-0472">Membrane</keyword>
<evidence type="ECO:0000256" key="2">
    <source>
        <dbReference type="ARBA" id="ARBA00006434"/>
    </source>
</evidence>
<evidence type="ECO:0000256" key="4">
    <source>
        <dbReference type="ARBA" id="ARBA00022475"/>
    </source>
</evidence>
<protein>
    <submittedName>
        <fullName evidence="13">Acetate permease</fullName>
    </submittedName>
</protein>
<evidence type="ECO:0000256" key="11">
    <source>
        <dbReference type="RuleBase" id="RU362091"/>
    </source>
</evidence>
<dbReference type="GO" id="GO:0015123">
    <property type="term" value="F:acetate transmembrane transporter activity"/>
    <property type="evidence" value="ECO:0007669"/>
    <property type="project" value="TreeGrafter"/>
</dbReference>
<dbReference type="CDD" id="cd11480">
    <property type="entry name" value="SLC5sbd_u4"/>
    <property type="match status" value="1"/>
</dbReference>
<keyword evidence="4" id="KW-1003">Cell membrane</keyword>
<feature type="transmembrane region" description="Helical" evidence="12">
    <location>
        <begin position="290"/>
        <end position="317"/>
    </location>
</feature>
<accession>A0A0J8C0E7</accession>
<dbReference type="GO" id="GO:0006811">
    <property type="term" value="P:monoatomic ion transport"/>
    <property type="evidence" value="ECO:0007669"/>
    <property type="project" value="UniProtKB-KW"/>
</dbReference>
<evidence type="ECO:0000313" key="13">
    <source>
        <dbReference type="EMBL" id="KMS71175.1"/>
    </source>
</evidence>
<feature type="transmembrane region" description="Helical" evidence="12">
    <location>
        <begin position="490"/>
        <end position="509"/>
    </location>
</feature>
<dbReference type="GO" id="GO:0015293">
    <property type="term" value="F:symporter activity"/>
    <property type="evidence" value="ECO:0007669"/>
    <property type="project" value="UniProtKB-KW"/>
</dbReference>
<feature type="transmembrane region" description="Helical" evidence="12">
    <location>
        <begin position="166"/>
        <end position="186"/>
    </location>
</feature>
<dbReference type="PROSITE" id="PS00457">
    <property type="entry name" value="NA_SOLUT_SYMP_2"/>
    <property type="match status" value="1"/>
</dbReference>
<dbReference type="PANTHER" id="PTHR48086">
    <property type="entry name" value="SODIUM/PROLINE SYMPORTER-RELATED"/>
    <property type="match status" value="1"/>
</dbReference>
<evidence type="ECO:0000256" key="6">
    <source>
        <dbReference type="ARBA" id="ARBA00022847"/>
    </source>
</evidence>
<feature type="transmembrane region" description="Helical" evidence="12">
    <location>
        <begin position="12"/>
        <end position="36"/>
    </location>
</feature>
<keyword evidence="8" id="KW-0915">Sodium</keyword>
<sequence>MVTMSEGIVDRFSLNLTFVLFLSVVVVTLFMALLTAPQRDEISEFYLGNRTMSPLRNGLAMCGDYLSAATLLGSTGLVALTGYDGLLYLAGTVVAWMMVLLLVAEPLRRAGKYTLGDTLALRLTRLQRPARLALAVCTLAITTLYLVAQLVGSMALLTQFTGEPSAATRTLCVIVIGTIVIVYAAIGGAPGATVIQIIKAVMLIAGVTVTAVMVLHHYDWNPNALLSAAANHSGTGTQFLEPGLRYGVSTTSKLDFFSLELAIVLGLAALPHVLMRLLAPRKVDVLRSSLVWAVGLVGLVCLAAGILGLGATAVVGRETIAETDHKGDSAVLLLANALGGGILTALLSCLAFVTLLAVAAGLTLAAASSLAHDLYGEVIRKGRASETEELLVARLSAAVIGVLAMMLALISWGANTATLAFLAFAIAASAILPTIVYTLFWRRFTGEGALLSLWGGLVCSVLLVLFSPVVSSTPGSFYPDADFAWFPLQNPGIVSIPAGFLLGWLGTVLSERQGAQEEAAYQEFEVRMLVGANEGAGE</sequence>
<dbReference type="PROSITE" id="PS50283">
    <property type="entry name" value="NA_SOLUT_SYMP_3"/>
    <property type="match status" value="1"/>
</dbReference>
<dbReference type="Proteomes" id="UP000037432">
    <property type="component" value="Unassembled WGS sequence"/>
</dbReference>
<gene>
    <name evidence="13" type="ORF">ACM01_28345</name>
</gene>
<reference evidence="13 14" key="1">
    <citation type="submission" date="2015-06" db="EMBL/GenBank/DDBJ databases">
        <authorList>
            <person name="Ju K.-S."/>
            <person name="Doroghazi J.R."/>
            <person name="Metcalf W.W."/>
        </authorList>
    </citation>
    <scope>NUCLEOTIDE SEQUENCE [LARGE SCALE GENOMIC DNA]</scope>
    <source>
        <strain evidence="13 14">NRRL 3414</strain>
    </source>
</reference>
<evidence type="ECO:0000256" key="10">
    <source>
        <dbReference type="ARBA" id="ARBA00023136"/>
    </source>
</evidence>
<dbReference type="InterPro" id="IPR001734">
    <property type="entry name" value="Na/solute_symporter"/>
</dbReference>
<feature type="transmembrane region" description="Helical" evidence="12">
    <location>
        <begin position="391"/>
        <end position="413"/>
    </location>
</feature>
<proteinExistence type="inferred from homology"/>
<dbReference type="InterPro" id="IPR038377">
    <property type="entry name" value="Na/Glc_symporter_sf"/>
</dbReference>
<dbReference type="PANTHER" id="PTHR48086:SF6">
    <property type="entry name" value="CATION_ACETATE SYMPORTER ACTP"/>
    <property type="match status" value="1"/>
</dbReference>
<keyword evidence="7 12" id="KW-1133">Transmembrane helix</keyword>
<feature type="transmembrane region" description="Helical" evidence="12">
    <location>
        <begin position="448"/>
        <end position="470"/>
    </location>
</feature>
<dbReference type="EMBL" id="LFNT01000039">
    <property type="protein sequence ID" value="KMS71175.1"/>
    <property type="molecule type" value="Genomic_DNA"/>
</dbReference>
<feature type="transmembrane region" description="Helical" evidence="12">
    <location>
        <begin position="256"/>
        <end position="278"/>
    </location>
</feature>
<feature type="transmembrane region" description="Helical" evidence="12">
    <location>
        <begin position="132"/>
        <end position="160"/>
    </location>
</feature>
<feature type="transmembrane region" description="Helical" evidence="12">
    <location>
        <begin position="198"/>
        <end position="218"/>
    </location>
</feature>
<comment type="caution">
    <text evidence="13">The sequence shown here is derived from an EMBL/GenBank/DDBJ whole genome shotgun (WGS) entry which is preliminary data.</text>
</comment>
<dbReference type="OrthoDB" id="3967134at2"/>
<evidence type="ECO:0000256" key="5">
    <source>
        <dbReference type="ARBA" id="ARBA00022692"/>
    </source>
</evidence>
<dbReference type="InterPro" id="IPR018212">
    <property type="entry name" value="Na/solute_symporter_CS"/>
</dbReference>
<keyword evidence="9" id="KW-0406">Ion transport</keyword>
<keyword evidence="5 12" id="KW-0812">Transmembrane</keyword>
<evidence type="ECO:0000256" key="1">
    <source>
        <dbReference type="ARBA" id="ARBA00004651"/>
    </source>
</evidence>
<organism evidence="13 14">
    <name type="scientific">Streptomyces viridochromogenes</name>
    <dbReference type="NCBI Taxonomy" id="1938"/>
    <lineage>
        <taxon>Bacteria</taxon>
        <taxon>Bacillati</taxon>
        <taxon>Actinomycetota</taxon>
        <taxon>Actinomycetes</taxon>
        <taxon>Kitasatosporales</taxon>
        <taxon>Streptomycetaceae</taxon>
        <taxon>Streptomyces</taxon>
    </lineage>
</organism>
<feature type="transmembrane region" description="Helical" evidence="12">
    <location>
        <begin position="419"/>
        <end position="441"/>
    </location>
</feature>
<evidence type="ECO:0000256" key="8">
    <source>
        <dbReference type="ARBA" id="ARBA00023053"/>
    </source>
</evidence>
<dbReference type="GO" id="GO:0005886">
    <property type="term" value="C:plasma membrane"/>
    <property type="evidence" value="ECO:0007669"/>
    <property type="project" value="UniProtKB-SubCell"/>
</dbReference>
<keyword evidence="6" id="KW-0769">Symport</keyword>
<evidence type="ECO:0000256" key="12">
    <source>
        <dbReference type="SAM" id="Phobius"/>
    </source>
</evidence>
<dbReference type="Gene3D" id="1.20.1730.10">
    <property type="entry name" value="Sodium/glucose cotransporter"/>
    <property type="match status" value="1"/>
</dbReference>
<comment type="subcellular location">
    <subcellularLocation>
        <location evidence="1">Cell membrane</location>
        <topology evidence="1">Multi-pass membrane protein</topology>
    </subcellularLocation>
</comment>
<feature type="transmembrane region" description="Helical" evidence="12">
    <location>
        <begin position="337"/>
        <end position="370"/>
    </location>
</feature>
<dbReference type="PATRIC" id="fig|1938.3.peg.5262"/>
<evidence type="ECO:0000256" key="3">
    <source>
        <dbReference type="ARBA" id="ARBA00022448"/>
    </source>
</evidence>
<comment type="similarity">
    <text evidence="2 11">Belongs to the sodium:solute symporter (SSF) (TC 2.A.21) family.</text>
</comment>
<evidence type="ECO:0000256" key="7">
    <source>
        <dbReference type="ARBA" id="ARBA00022989"/>
    </source>
</evidence>